<keyword evidence="2" id="KW-1185">Reference proteome</keyword>
<dbReference type="RefSeq" id="XP_038785267.1">
    <property type="nucleotide sequence ID" value="XM_038931795.1"/>
</dbReference>
<dbReference type="GeneID" id="62204973"/>
<evidence type="ECO:0000313" key="1">
    <source>
        <dbReference type="EMBL" id="KAF7674985.1"/>
    </source>
</evidence>
<gene>
    <name evidence="1" type="ORF">GT037_006748</name>
</gene>
<accession>A0A8H7B4S8</accession>
<protein>
    <recommendedName>
        <fullName evidence="3">F-box domain-containing protein</fullName>
    </recommendedName>
</protein>
<dbReference type="EMBL" id="JAAABM010000009">
    <property type="protein sequence ID" value="KAF7674985.1"/>
    <property type="molecule type" value="Genomic_DNA"/>
</dbReference>
<organism evidence="1 2">
    <name type="scientific">Alternaria burnsii</name>
    <dbReference type="NCBI Taxonomy" id="1187904"/>
    <lineage>
        <taxon>Eukaryota</taxon>
        <taxon>Fungi</taxon>
        <taxon>Dikarya</taxon>
        <taxon>Ascomycota</taxon>
        <taxon>Pezizomycotina</taxon>
        <taxon>Dothideomycetes</taxon>
        <taxon>Pleosporomycetidae</taxon>
        <taxon>Pleosporales</taxon>
        <taxon>Pleosporineae</taxon>
        <taxon>Pleosporaceae</taxon>
        <taxon>Alternaria</taxon>
        <taxon>Alternaria sect. Alternaria</taxon>
    </lineage>
</organism>
<name>A0A8H7B4S8_9PLEO</name>
<evidence type="ECO:0000313" key="2">
    <source>
        <dbReference type="Proteomes" id="UP000596902"/>
    </source>
</evidence>
<reference evidence="1" key="2">
    <citation type="submission" date="2020-08" db="EMBL/GenBank/DDBJ databases">
        <title>Draft Genome Sequence of Cumin Blight Pathogen Alternaria burnsii.</title>
        <authorList>
            <person name="Feng Z."/>
        </authorList>
    </citation>
    <scope>NUCLEOTIDE SEQUENCE</scope>
    <source>
        <strain evidence="1">CBS107.38</strain>
    </source>
</reference>
<comment type="caution">
    <text evidence="1">The sequence shown here is derived from an EMBL/GenBank/DDBJ whole genome shotgun (WGS) entry which is preliminary data.</text>
</comment>
<evidence type="ECO:0008006" key="3">
    <source>
        <dbReference type="Google" id="ProtNLM"/>
    </source>
</evidence>
<dbReference type="Proteomes" id="UP000596902">
    <property type="component" value="Unassembled WGS sequence"/>
</dbReference>
<proteinExistence type="predicted"/>
<dbReference type="AlphaFoldDB" id="A0A8H7B4S8"/>
<dbReference type="PANTHER" id="PTHR38790:SF4">
    <property type="entry name" value="2EXR DOMAIN-CONTAINING PROTEIN"/>
    <property type="match status" value="1"/>
</dbReference>
<dbReference type="PANTHER" id="PTHR38790">
    <property type="entry name" value="2EXR DOMAIN-CONTAINING PROTEIN-RELATED"/>
    <property type="match status" value="1"/>
</dbReference>
<reference evidence="1" key="1">
    <citation type="submission" date="2020-01" db="EMBL/GenBank/DDBJ databases">
        <authorList>
            <person name="Feng Z.H.Z."/>
        </authorList>
    </citation>
    <scope>NUCLEOTIDE SEQUENCE</scope>
    <source>
        <strain evidence="1">CBS107.38</strain>
    </source>
</reference>
<sequence length="190" mass="22416">MAKHTRRISEMTPRNSDMSPLLRLPGEIRNEIYRHVLNKGVFEFENDVVLRTTGYGERFTLLRVCREIYNETRLLPFSLNTFYFGSFEVFHKFIVKFTTAKFTTTKQRQAIRALHLDLCTECCIGGIKDFEARQMYSLSDVLPGLQSVNVVKGGVDCYPKVTRRERQKIDQWLRCGLDERVEMNIWYRDE</sequence>